<reference evidence="2" key="5">
    <citation type="journal article" date="2021" name="G3 (Bethesda)">
        <title>Aegilops tauschii genome assembly Aet v5.0 features greater sequence contiguity and improved annotation.</title>
        <authorList>
            <person name="Wang L."/>
            <person name="Zhu T."/>
            <person name="Rodriguez J.C."/>
            <person name="Deal K.R."/>
            <person name="Dubcovsky J."/>
            <person name="McGuire P.E."/>
            <person name="Lux T."/>
            <person name="Spannagl M."/>
            <person name="Mayer K.F.X."/>
            <person name="Baldrich P."/>
            <person name="Meyers B.C."/>
            <person name="Huo N."/>
            <person name="Gu Y.Q."/>
            <person name="Zhou H."/>
            <person name="Devos K.M."/>
            <person name="Bennetzen J.L."/>
            <person name="Unver T."/>
            <person name="Budak H."/>
            <person name="Gulick P.J."/>
            <person name="Galiba G."/>
            <person name="Kalapos B."/>
            <person name="Nelson D.R."/>
            <person name="Li P."/>
            <person name="You F.M."/>
            <person name="Luo M.C."/>
            <person name="Dvorak J."/>
        </authorList>
    </citation>
    <scope>NUCLEOTIDE SEQUENCE [LARGE SCALE GENOMIC DNA]</scope>
    <source>
        <strain evidence="2">cv. AL8/78</strain>
    </source>
</reference>
<name>A0A453GMJ4_AEGTS</name>
<dbReference type="EnsemblPlants" id="AET3Gv21121700.1">
    <property type="protein sequence ID" value="AET3Gv21121700.1"/>
    <property type="gene ID" value="AET3Gv21121700"/>
</dbReference>
<proteinExistence type="predicted"/>
<feature type="region of interest" description="Disordered" evidence="1">
    <location>
        <begin position="1"/>
        <end position="24"/>
    </location>
</feature>
<dbReference type="Gramene" id="AET3Gv21121700.1">
    <property type="protein sequence ID" value="AET3Gv21121700.1"/>
    <property type="gene ID" value="AET3Gv21121700"/>
</dbReference>
<evidence type="ECO:0000313" key="3">
    <source>
        <dbReference type="Proteomes" id="UP000015105"/>
    </source>
</evidence>
<protein>
    <submittedName>
        <fullName evidence="2">Uncharacterized protein</fullName>
    </submittedName>
</protein>
<evidence type="ECO:0000313" key="2">
    <source>
        <dbReference type="EnsemblPlants" id="AET3Gv21121700.1"/>
    </source>
</evidence>
<reference evidence="3" key="1">
    <citation type="journal article" date="2014" name="Science">
        <title>Ancient hybridizations among the ancestral genomes of bread wheat.</title>
        <authorList>
            <consortium name="International Wheat Genome Sequencing Consortium,"/>
            <person name="Marcussen T."/>
            <person name="Sandve S.R."/>
            <person name="Heier L."/>
            <person name="Spannagl M."/>
            <person name="Pfeifer M."/>
            <person name="Jakobsen K.S."/>
            <person name="Wulff B.B."/>
            <person name="Steuernagel B."/>
            <person name="Mayer K.F."/>
            <person name="Olsen O.A."/>
        </authorList>
    </citation>
    <scope>NUCLEOTIDE SEQUENCE [LARGE SCALE GENOMIC DNA]</scope>
    <source>
        <strain evidence="3">cv. AL8/78</strain>
    </source>
</reference>
<evidence type="ECO:0000256" key="1">
    <source>
        <dbReference type="SAM" id="MobiDB-lite"/>
    </source>
</evidence>
<sequence length="87" mass="10090">MVTDTWRSRQRSPGLQGLSDSPKHLQGVLEPWGAKEFGCLTRTIRQLQKKLDTLRRLSVGRGPTDEERNIAQKLREALHQEEIWARQ</sequence>
<dbReference type="Proteomes" id="UP000015105">
    <property type="component" value="Chromosome 3D"/>
</dbReference>
<keyword evidence="3" id="KW-1185">Reference proteome</keyword>
<accession>A0A453GMJ4</accession>
<reference evidence="3" key="2">
    <citation type="journal article" date="2017" name="Nat. Plants">
        <title>The Aegilops tauschii genome reveals multiple impacts of transposons.</title>
        <authorList>
            <person name="Zhao G."/>
            <person name="Zou C."/>
            <person name="Li K."/>
            <person name="Wang K."/>
            <person name="Li T."/>
            <person name="Gao L."/>
            <person name="Zhang X."/>
            <person name="Wang H."/>
            <person name="Yang Z."/>
            <person name="Liu X."/>
            <person name="Jiang W."/>
            <person name="Mao L."/>
            <person name="Kong X."/>
            <person name="Jiao Y."/>
            <person name="Jia J."/>
        </authorList>
    </citation>
    <scope>NUCLEOTIDE SEQUENCE [LARGE SCALE GENOMIC DNA]</scope>
    <source>
        <strain evidence="3">cv. AL8/78</strain>
    </source>
</reference>
<dbReference type="AlphaFoldDB" id="A0A453GMJ4"/>
<organism evidence="2 3">
    <name type="scientific">Aegilops tauschii subsp. strangulata</name>
    <name type="common">Goatgrass</name>
    <dbReference type="NCBI Taxonomy" id="200361"/>
    <lineage>
        <taxon>Eukaryota</taxon>
        <taxon>Viridiplantae</taxon>
        <taxon>Streptophyta</taxon>
        <taxon>Embryophyta</taxon>
        <taxon>Tracheophyta</taxon>
        <taxon>Spermatophyta</taxon>
        <taxon>Magnoliopsida</taxon>
        <taxon>Liliopsida</taxon>
        <taxon>Poales</taxon>
        <taxon>Poaceae</taxon>
        <taxon>BOP clade</taxon>
        <taxon>Pooideae</taxon>
        <taxon>Triticodae</taxon>
        <taxon>Triticeae</taxon>
        <taxon>Triticinae</taxon>
        <taxon>Aegilops</taxon>
    </lineage>
</organism>
<reference evidence="2" key="3">
    <citation type="journal article" date="2017" name="Nature">
        <title>Genome sequence of the progenitor of the wheat D genome Aegilops tauschii.</title>
        <authorList>
            <person name="Luo M.C."/>
            <person name="Gu Y.Q."/>
            <person name="Puiu D."/>
            <person name="Wang H."/>
            <person name="Twardziok S.O."/>
            <person name="Deal K.R."/>
            <person name="Huo N."/>
            <person name="Zhu T."/>
            <person name="Wang L."/>
            <person name="Wang Y."/>
            <person name="McGuire P.E."/>
            <person name="Liu S."/>
            <person name="Long H."/>
            <person name="Ramasamy R.K."/>
            <person name="Rodriguez J.C."/>
            <person name="Van S.L."/>
            <person name="Yuan L."/>
            <person name="Wang Z."/>
            <person name="Xia Z."/>
            <person name="Xiao L."/>
            <person name="Anderson O.D."/>
            <person name="Ouyang S."/>
            <person name="Liang Y."/>
            <person name="Zimin A.V."/>
            <person name="Pertea G."/>
            <person name="Qi P."/>
            <person name="Bennetzen J.L."/>
            <person name="Dai X."/>
            <person name="Dawson M.W."/>
            <person name="Muller H.G."/>
            <person name="Kugler K."/>
            <person name="Rivarola-Duarte L."/>
            <person name="Spannagl M."/>
            <person name="Mayer K.F.X."/>
            <person name="Lu F.H."/>
            <person name="Bevan M.W."/>
            <person name="Leroy P."/>
            <person name="Li P."/>
            <person name="You F.M."/>
            <person name="Sun Q."/>
            <person name="Liu Z."/>
            <person name="Lyons E."/>
            <person name="Wicker T."/>
            <person name="Salzberg S.L."/>
            <person name="Devos K.M."/>
            <person name="Dvorak J."/>
        </authorList>
    </citation>
    <scope>NUCLEOTIDE SEQUENCE [LARGE SCALE GENOMIC DNA]</scope>
    <source>
        <strain evidence="2">cv. AL8/78</strain>
    </source>
</reference>
<reference evidence="2" key="4">
    <citation type="submission" date="2019-03" db="UniProtKB">
        <authorList>
            <consortium name="EnsemblPlants"/>
        </authorList>
    </citation>
    <scope>IDENTIFICATION</scope>
</reference>